<keyword evidence="4" id="KW-1185">Reference proteome</keyword>
<dbReference type="Gene3D" id="3.40.630.30">
    <property type="match status" value="1"/>
</dbReference>
<proteinExistence type="predicted"/>
<evidence type="ECO:0000313" key="2">
    <source>
        <dbReference type="EMBL" id="PLW18932.1"/>
    </source>
</evidence>
<dbReference type="InterPro" id="IPR000182">
    <property type="entry name" value="GNAT_dom"/>
</dbReference>
<sequence length="167" mass="18738">MEVETVCFSSAHALFQVCRKMRVQVFVEEQGFDLGDEFDDLEATSVHVLFSLSSHPTEYIGTLRYNPAKTKVSRILLLPPYRQLGIGKCMMVSFERRLLTGLALLDQDTPSSLDFNTPREIRLHSQMPVIGFYSKIGYQPVGPTFIEDGAPHQLMVKELVPTGPTSS</sequence>
<dbReference type="EMBL" id="PGCJ01000822">
    <property type="protein sequence ID" value="PLW18932.1"/>
    <property type="molecule type" value="Genomic_DNA"/>
</dbReference>
<dbReference type="AlphaFoldDB" id="A0A2N5UIH9"/>
<dbReference type="SUPFAM" id="SSF55729">
    <property type="entry name" value="Acyl-CoA N-acyltransferases (Nat)"/>
    <property type="match status" value="1"/>
</dbReference>
<dbReference type="Proteomes" id="UP000235388">
    <property type="component" value="Unassembled WGS sequence"/>
</dbReference>
<dbReference type="PROSITE" id="PS51186">
    <property type="entry name" value="GNAT"/>
    <property type="match status" value="1"/>
</dbReference>
<evidence type="ECO:0000313" key="5">
    <source>
        <dbReference type="Proteomes" id="UP000235392"/>
    </source>
</evidence>
<dbReference type="EMBL" id="PGCI01000141">
    <property type="protein sequence ID" value="PLW37545.1"/>
    <property type="molecule type" value="Genomic_DNA"/>
</dbReference>
<dbReference type="STRING" id="200324.A0A2N5UIH9"/>
<evidence type="ECO:0000313" key="3">
    <source>
        <dbReference type="EMBL" id="PLW37545.1"/>
    </source>
</evidence>
<protein>
    <recommendedName>
        <fullName evidence="1">N-acetyltransferase domain-containing protein</fullName>
    </recommendedName>
</protein>
<reference evidence="4 5" key="1">
    <citation type="submission" date="2017-11" db="EMBL/GenBank/DDBJ databases">
        <title>De novo assembly and phasing of dikaryotic genomes from two isolates of Puccinia coronata f. sp. avenae, the causal agent of oat crown rust.</title>
        <authorList>
            <person name="Miller M.E."/>
            <person name="Zhang Y."/>
            <person name="Omidvar V."/>
            <person name="Sperschneider J."/>
            <person name="Schwessinger B."/>
            <person name="Raley C."/>
            <person name="Palmer J.M."/>
            <person name="Garnica D."/>
            <person name="Upadhyaya N."/>
            <person name="Rathjen J."/>
            <person name="Taylor J.M."/>
            <person name="Park R.F."/>
            <person name="Dodds P.N."/>
            <person name="Hirsch C.D."/>
            <person name="Kianian S.F."/>
            <person name="Figueroa M."/>
        </authorList>
    </citation>
    <scope>NUCLEOTIDE SEQUENCE [LARGE SCALE GENOMIC DNA]</scope>
    <source>
        <strain evidence="2">12NC29</strain>
        <strain evidence="3">12SD80</strain>
    </source>
</reference>
<feature type="domain" description="N-acetyltransferase" evidence="1">
    <location>
        <begin position="3"/>
        <end position="160"/>
    </location>
</feature>
<comment type="caution">
    <text evidence="3">The sequence shown here is derived from an EMBL/GenBank/DDBJ whole genome shotgun (WGS) entry which is preliminary data.</text>
</comment>
<accession>A0A2N5UIH9</accession>
<dbReference type="OrthoDB" id="2501685at2759"/>
<dbReference type="InterPro" id="IPR016181">
    <property type="entry name" value="Acyl_CoA_acyltransferase"/>
</dbReference>
<evidence type="ECO:0000259" key="1">
    <source>
        <dbReference type="PROSITE" id="PS51186"/>
    </source>
</evidence>
<dbReference type="GO" id="GO:0016747">
    <property type="term" value="F:acyltransferase activity, transferring groups other than amino-acyl groups"/>
    <property type="evidence" value="ECO:0007669"/>
    <property type="project" value="InterPro"/>
</dbReference>
<gene>
    <name evidence="2" type="ORF">PCANC_12832</name>
    <name evidence="3" type="ORF">PCASD_10261</name>
</gene>
<evidence type="ECO:0000313" key="4">
    <source>
        <dbReference type="Proteomes" id="UP000235388"/>
    </source>
</evidence>
<dbReference type="Proteomes" id="UP000235392">
    <property type="component" value="Unassembled WGS sequence"/>
</dbReference>
<dbReference type="UniPathway" id="UPA00113">
    <property type="reaction ID" value="UER00529"/>
</dbReference>
<organism evidence="3 5">
    <name type="scientific">Puccinia coronata f. sp. avenae</name>
    <dbReference type="NCBI Taxonomy" id="200324"/>
    <lineage>
        <taxon>Eukaryota</taxon>
        <taxon>Fungi</taxon>
        <taxon>Dikarya</taxon>
        <taxon>Basidiomycota</taxon>
        <taxon>Pucciniomycotina</taxon>
        <taxon>Pucciniomycetes</taxon>
        <taxon>Pucciniales</taxon>
        <taxon>Pucciniaceae</taxon>
        <taxon>Puccinia</taxon>
    </lineage>
</organism>
<dbReference type="GO" id="GO:0006048">
    <property type="term" value="P:UDP-N-acetylglucosamine biosynthetic process"/>
    <property type="evidence" value="ECO:0007669"/>
    <property type="project" value="UniProtKB-UniPathway"/>
</dbReference>
<dbReference type="Pfam" id="PF13673">
    <property type="entry name" value="Acetyltransf_10"/>
    <property type="match status" value="1"/>
</dbReference>
<name>A0A2N5UIH9_9BASI</name>